<sequence length="323" mass="35304">MSDRLRLAVVGCGSISKAHLNAIQKCDRAQLAAVVSRDEGRRAAAASAYGAPRAYGVYEDALADPGVDAIVLCTPSHLHFAQATAALRAGKRVLVEKPMTESHADGLALVAEAERRGLTLMSAQCCRFLTVCRKVREVLRSGEIGRPLHLLYTNLSYSAKTPDWYKNCRSVLMESSGSHTFDFFPWMADAHPIRVYATAHNNSSDHTGDDDFVAHIALEDGAHAVTYTSACSRKPRKDLIVVCQKGTLTLDCWHALRLDGQPLVEEPRDRAYQNAFDRQMAEFVDAALTGREPESSGRQVLPSLAILDAAIESVRTGRAIEIQ</sequence>
<accession>A0A1F6CGN8</accession>
<dbReference type="InterPro" id="IPR000683">
    <property type="entry name" value="Gfo/Idh/MocA-like_OxRdtase_N"/>
</dbReference>
<protein>
    <recommendedName>
        <fullName evidence="5">Gfo/Idh/MocA-like oxidoreductase N-terminal domain-containing protein</fullName>
    </recommendedName>
</protein>
<comment type="caution">
    <text evidence="3">The sequence shown here is derived from an EMBL/GenBank/DDBJ whole genome shotgun (WGS) entry which is preliminary data.</text>
</comment>
<dbReference type="Gene3D" id="3.30.360.10">
    <property type="entry name" value="Dihydrodipicolinate Reductase, domain 2"/>
    <property type="match status" value="1"/>
</dbReference>
<dbReference type="Proteomes" id="UP000178606">
    <property type="component" value="Unassembled WGS sequence"/>
</dbReference>
<reference evidence="3 4" key="1">
    <citation type="journal article" date="2016" name="Nat. Commun.">
        <title>Thousands of microbial genomes shed light on interconnected biogeochemical processes in an aquifer system.</title>
        <authorList>
            <person name="Anantharaman K."/>
            <person name="Brown C.T."/>
            <person name="Hug L.A."/>
            <person name="Sharon I."/>
            <person name="Castelle C.J."/>
            <person name="Probst A.J."/>
            <person name="Thomas B.C."/>
            <person name="Singh A."/>
            <person name="Wilkins M.J."/>
            <person name="Karaoz U."/>
            <person name="Brodie E.L."/>
            <person name="Williams K.H."/>
            <person name="Hubbard S.S."/>
            <person name="Banfield J.F."/>
        </authorList>
    </citation>
    <scope>NUCLEOTIDE SEQUENCE [LARGE SCALE GENOMIC DNA]</scope>
    <source>
        <strain evidence="4">RIFCSPLOWO2_12_FULL_64_10</strain>
    </source>
</reference>
<dbReference type="Pfam" id="PF22725">
    <property type="entry name" value="GFO_IDH_MocA_C3"/>
    <property type="match status" value="1"/>
</dbReference>
<dbReference type="GO" id="GO:0000166">
    <property type="term" value="F:nucleotide binding"/>
    <property type="evidence" value="ECO:0007669"/>
    <property type="project" value="InterPro"/>
</dbReference>
<evidence type="ECO:0000259" key="1">
    <source>
        <dbReference type="Pfam" id="PF01408"/>
    </source>
</evidence>
<dbReference type="SUPFAM" id="SSF51735">
    <property type="entry name" value="NAD(P)-binding Rossmann-fold domains"/>
    <property type="match status" value="1"/>
</dbReference>
<organism evidence="3 4">
    <name type="scientific">Handelsmanbacteria sp. (strain RIFCSPLOWO2_12_FULL_64_10)</name>
    <dbReference type="NCBI Taxonomy" id="1817868"/>
    <lineage>
        <taxon>Bacteria</taxon>
        <taxon>Candidatus Handelsmaniibacteriota</taxon>
    </lineage>
</organism>
<dbReference type="EMBL" id="MFKF01000250">
    <property type="protein sequence ID" value="OGG48355.1"/>
    <property type="molecule type" value="Genomic_DNA"/>
</dbReference>
<name>A0A1F6CGN8_HANXR</name>
<evidence type="ECO:0000313" key="4">
    <source>
        <dbReference type="Proteomes" id="UP000178606"/>
    </source>
</evidence>
<dbReference type="InterPro" id="IPR036291">
    <property type="entry name" value="NAD(P)-bd_dom_sf"/>
</dbReference>
<feature type="domain" description="GFO/IDH/MocA-like oxidoreductase" evidence="2">
    <location>
        <begin position="133"/>
        <end position="248"/>
    </location>
</feature>
<dbReference type="AlphaFoldDB" id="A0A1F6CGN8"/>
<dbReference type="InterPro" id="IPR051317">
    <property type="entry name" value="Gfo/Idh/MocA_oxidoreduct"/>
</dbReference>
<dbReference type="SUPFAM" id="SSF55347">
    <property type="entry name" value="Glyceraldehyde-3-phosphate dehydrogenase-like, C-terminal domain"/>
    <property type="match status" value="1"/>
</dbReference>
<evidence type="ECO:0000259" key="2">
    <source>
        <dbReference type="Pfam" id="PF22725"/>
    </source>
</evidence>
<dbReference type="Gene3D" id="3.40.50.720">
    <property type="entry name" value="NAD(P)-binding Rossmann-like Domain"/>
    <property type="match status" value="1"/>
</dbReference>
<dbReference type="Pfam" id="PF01408">
    <property type="entry name" value="GFO_IDH_MocA"/>
    <property type="match status" value="1"/>
</dbReference>
<evidence type="ECO:0008006" key="5">
    <source>
        <dbReference type="Google" id="ProtNLM"/>
    </source>
</evidence>
<feature type="domain" description="Gfo/Idh/MocA-like oxidoreductase N-terminal" evidence="1">
    <location>
        <begin position="6"/>
        <end position="122"/>
    </location>
</feature>
<gene>
    <name evidence="3" type="ORF">A3F84_24690</name>
</gene>
<evidence type="ECO:0000313" key="3">
    <source>
        <dbReference type="EMBL" id="OGG48355.1"/>
    </source>
</evidence>
<proteinExistence type="predicted"/>
<dbReference type="PANTHER" id="PTHR43708">
    <property type="entry name" value="CONSERVED EXPRESSED OXIDOREDUCTASE (EUROFUNG)"/>
    <property type="match status" value="1"/>
</dbReference>
<dbReference type="InterPro" id="IPR055170">
    <property type="entry name" value="GFO_IDH_MocA-like_dom"/>
</dbReference>
<dbReference type="PANTHER" id="PTHR43708:SF8">
    <property type="entry name" value="OXIDOREDUCTASE"/>
    <property type="match status" value="1"/>
</dbReference>